<dbReference type="PANTHER" id="PTHR43377:SF1">
    <property type="entry name" value="BILIVERDIN REDUCTASE A"/>
    <property type="match status" value="1"/>
</dbReference>
<dbReference type="GO" id="GO:0000166">
    <property type="term" value="F:nucleotide binding"/>
    <property type="evidence" value="ECO:0007669"/>
    <property type="project" value="InterPro"/>
</dbReference>
<dbReference type="InterPro" id="IPR000683">
    <property type="entry name" value="Gfo/Idh/MocA-like_OxRdtase_N"/>
</dbReference>
<dbReference type="AlphaFoldDB" id="A0A1S6U6F1"/>
<evidence type="ECO:0000313" key="3">
    <source>
        <dbReference type="Proteomes" id="UP000190868"/>
    </source>
</evidence>
<name>A0A1S6U6F1_9BACT</name>
<reference evidence="3" key="1">
    <citation type="submission" date="2016-09" db="EMBL/GenBank/DDBJ databases">
        <title>Comparative genomics of the Campylobacter concisus group.</title>
        <authorList>
            <person name="Miller W.G."/>
            <person name="Yee E."/>
            <person name="Chapman M.H."/>
            <person name="Huynh S."/>
            <person name="Bono J.L."/>
            <person name="On S.L.W."/>
            <person name="StLeger J."/>
            <person name="Foster G."/>
            <person name="Parker C.T."/>
        </authorList>
    </citation>
    <scope>NUCLEOTIDE SEQUENCE [LARGE SCALE GENOMIC DNA]</scope>
    <source>
        <strain evidence="3">RM18021</strain>
    </source>
</reference>
<proteinExistence type="predicted"/>
<organism evidence="2 3">
    <name type="scientific">Campylobacter pinnipediorum subsp. caledonicus</name>
    <dbReference type="NCBI Taxonomy" id="1874362"/>
    <lineage>
        <taxon>Bacteria</taxon>
        <taxon>Pseudomonadati</taxon>
        <taxon>Campylobacterota</taxon>
        <taxon>Epsilonproteobacteria</taxon>
        <taxon>Campylobacterales</taxon>
        <taxon>Campylobacteraceae</taxon>
        <taxon>Campylobacter</taxon>
    </lineage>
</organism>
<dbReference type="SUPFAM" id="SSF51735">
    <property type="entry name" value="NAD(P)-binding Rossmann-fold domains"/>
    <property type="match status" value="1"/>
</dbReference>
<sequence length="290" mass="33636">MKLKVGIVGFTDIGKAHYSELRRFDKIEVCGIFDEKEHNEYSRVEFYNDFKKFIQDSSPEVLLICVDQSDVLDAFLECLKHVKTIIIASPICKKTDDLRQIRYSASVNKINLTFCLSDRFNPVICSLRKALCKEDEIYSIDIFHSKSICSADMIDFLSVLDIDLIKHITTTDLADFISMSRVIQDEKHPSNTQITFKTKTQILVNILNSTTNPLDQFNIRISTNNGIYFADLLNFKLYQTNINGQINLKVDKEENELKKFYNEFCICYEDIENKEVVSVDEIIKIKELFK</sequence>
<dbReference type="Proteomes" id="UP000190868">
    <property type="component" value="Chromosome"/>
</dbReference>
<keyword evidence="3" id="KW-1185">Reference proteome</keyword>
<dbReference type="RefSeq" id="WP_078424302.1">
    <property type="nucleotide sequence ID" value="NZ_CP017258.1"/>
</dbReference>
<evidence type="ECO:0000259" key="1">
    <source>
        <dbReference type="Pfam" id="PF01408"/>
    </source>
</evidence>
<accession>A0A1S6U6F1</accession>
<feature type="domain" description="Gfo/Idh/MocA-like oxidoreductase N-terminal" evidence="1">
    <location>
        <begin position="3"/>
        <end position="101"/>
    </location>
</feature>
<gene>
    <name evidence="2" type="ORF">CPIN18021_0412</name>
</gene>
<dbReference type="EMBL" id="CP017258">
    <property type="protein sequence ID" value="AQW87255.1"/>
    <property type="molecule type" value="Genomic_DNA"/>
</dbReference>
<evidence type="ECO:0000313" key="2">
    <source>
        <dbReference type="EMBL" id="AQW87255.1"/>
    </source>
</evidence>
<dbReference type="Pfam" id="PF01408">
    <property type="entry name" value="GFO_IDH_MocA"/>
    <property type="match status" value="1"/>
</dbReference>
<protein>
    <submittedName>
        <fullName evidence="2">Oxidoreductase, Gfo/Idh/MocA family</fullName>
    </submittedName>
</protein>
<dbReference type="InterPro" id="IPR036291">
    <property type="entry name" value="NAD(P)-bd_dom_sf"/>
</dbReference>
<dbReference type="PANTHER" id="PTHR43377">
    <property type="entry name" value="BILIVERDIN REDUCTASE A"/>
    <property type="match status" value="1"/>
</dbReference>
<dbReference type="InterPro" id="IPR051450">
    <property type="entry name" value="Gfo/Idh/MocA_Oxidoreductases"/>
</dbReference>
<dbReference type="Gene3D" id="3.40.50.720">
    <property type="entry name" value="NAD(P)-binding Rossmann-like Domain"/>
    <property type="match status" value="1"/>
</dbReference>